<organism evidence="2">
    <name type="scientific">Nilaparvata lugens</name>
    <name type="common">Brown planthopper</name>
    <dbReference type="NCBI Taxonomy" id="108931"/>
    <lineage>
        <taxon>Eukaryota</taxon>
        <taxon>Metazoa</taxon>
        <taxon>Ecdysozoa</taxon>
        <taxon>Arthropoda</taxon>
        <taxon>Hexapoda</taxon>
        <taxon>Insecta</taxon>
        <taxon>Pterygota</taxon>
        <taxon>Neoptera</taxon>
        <taxon>Paraneoptera</taxon>
        <taxon>Hemiptera</taxon>
        <taxon>Auchenorrhyncha</taxon>
        <taxon>Fulgoroidea</taxon>
        <taxon>Delphacidae</taxon>
        <taxon>Delphacinae</taxon>
        <taxon>Nilaparvata</taxon>
    </lineage>
</organism>
<protein>
    <submittedName>
        <fullName evidence="2">Endo-beta-N-acetylglucosaminidase mRNA</fullName>
    </submittedName>
</protein>
<reference evidence="2" key="1">
    <citation type="journal article" date="2015" name="Insect Mol. Biol.">
        <title>Chitinase-like gene family in the brown planthopper, Nilaparvata lugens.</title>
        <authorList>
            <person name="Xi Y."/>
            <person name="Pan P.L."/>
            <person name="Ye Y.X."/>
            <person name="Yu B."/>
            <person name="Xu H.J."/>
            <person name="Zhang C.X."/>
        </authorList>
    </citation>
    <scope>NUCLEOTIDE SEQUENCE</scope>
</reference>
<name>A0A0C5CUF6_NILLU</name>
<dbReference type="InterPro" id="IPR005201">
    <property type="entry name" value="TIM_ENGase"/>
</dbReference>
<evidence type="ECO:0000259" key="1">
    <source>
        <dbReference type="Pfam" id="PF03644"/>
    </source>
</evidence>
<sequence>MNSDIVEIHNSCKVKVTNEQSPSTSEIDKLRVTGTCNPIYSIEELILWKANNQQCLWQDFVIPRAATTNHKVAGFGFNCHDNKDELQLTRLVGNSTPKTILCHDYKVGYLEDRFPYGVETDDIYSFFHWSAIDIFIYFSHNIVTIPTLPWLNTAHRHGCKVLGTFITEYDPDKEAWDEILKSEENFTAVIENLAEICRFFKFDGYLLNIENDIPTQHVPRLIEFVKLLTEKLHSISPDHEVIWYDSVIAPSGNLRWQNKLCSLNSVFFDLCDGIFLNYCWSEQDLMDSVSLADVRRHDVYVGVDVFGRGCIGGGGFNSSQAMKLIHKHGLSTAIFAPGWTFEKCSNVELFLRREMLFWSHIWPYLFIHGPVTLPFKTSFCIGRGKNKWQMGNVCILIF</sequence>
<dbReference type="EMBL" id="KM217120">
    <property type="protein sequence ID" value="AJO25057.1"/>
    <property type="molecule type" value="mRNA"/>
</dbReference>
<dbReference type="InterPro" id="IPR032979">
    <property type="entry name" value="ENGase"/>
</dbReference>
<dbReference type="GO" id="GO:0005829">
    <property type="term" value="C:cytosol"/>
    <property type="evidence" value="ECO:0007669"/>
    <property type="project" value="UniProtKB-SubCell"/>
</dbReference>
<dbReference type="Pfam" id="PF03644">
    <property type="entry name" value="Glyco_hydro_85"/>
    <property type="match status" value="1"/>
</dbReference>
<dbReference type="InterPro" id="IPR017853">
    <property type="entry name" value="GH"/>
</dbReference>
<dbReference type="PANTHER" id="PTHR13246:SF1">
    <property type="entry name" value="CYTOSOLIC ENDO-BETA-N-ACETYLGLUCOSAMINIDASE"/>
    <property type="match status" value="1"/>
</dbReference>
<dbReference type="AlphaFoldDB" id="A0A0C5CUF6"/>
<dbReference type="GO" id="GO:0033925">
    <property type="term" value="F:mannosyl-glycoprotein endo-beta-N-acetylglucosaminidase activity"/>
    <property type="evidence" value="ECO:0007669"/>
    <property type="project" value="UniProtKB-EC"/>
</dbReference>
<accession>A0A0C5CUF6</accession>
<proteinExistence type="evidence at transcript level"/>
<dbReference type="PANTHER" id="PTHR13246">
    <property type="entry name" value="ENDO BETA N-ACETYLGLUCOSAMINIDASE"/>
    <property type="match status" value="1"/>
</dbReference>
<dbReference type="OrthoDB" id="284473at2759"/>
<dbReference type="Gene3D" id="3.20.20.80">
    <property type="entry name" value="Glycosidases"/>
    <property type="match status" value="1"/>
</dbReference>
<evidence type="ECO:0000313" key="2">
    <source>
        <dbReference type="EMBL" id="AJO25057.1"/>
    </source>
</evidence>
<feature type="domain" description="Cytosolic endo-beta-N-acetylglucosaminidase TIM barrel" evidence="1">
    <location>
        <begin position="110"/>
        <end position="386"/>
    </location>
</feature>
<dbReference type="CDD" id="cd06547">
    <property type="entry name" value="GH85_ENGase"/>
    <property type="match status" value="1"/>
</dbReference>
<dbReference type="SUPFAM" id="SSF51445">
    <property type="entry name" value="(Trans)glycosidases"/>
    <property type="match status" value="1"/>
</dbReference>